<dbReference type="EMBL" id="BGZK01000902">
    <property type="protein sequence ID" value="GBP64592.1"/>
    <property type="molecule type" value="Genomic_DNA"/>
</dbReference>
<evidence type="ECO:0000313" key="2">
    <source>
        <dbReference type="Proteomes" id="UP000299102"/>
    </source>
</evidence>
<protein>
    <submittedName>
        <fullName evidence="1">Uncharacterized protein</fullName>
    </submittedName>
</protein>
<keyword evidence="2" id="KW-1185">Reference proteome</keyword>
<sequence length="194" mass="21813">MLSHDKSISAAVRCGTSFDKRRPRFNSSTDCSIPPAPETTTTTTLYDIAYKHRIAAARNCVCSNGILLWGHATDIHRIFVLQKRTVRAVYKLGPRASLRRITVFLGTKISCCRFKYHEDTQHEGRRRGGIKRASRKTKTENRCQVSTFIPLHGAHSYGRGIRYFKHALCEDIPRAECPRGSAPGPPSSARTLRT</sequence>
<accession>A0A4C1XNL1</accession>
<evidence type="ECO:0000313" key="1">
    <source>
        <dbReference type="EMBL" id="GBP64592.1"/>
    </source>
</evidence>
<reference evidence="1 2" key="1">
    <citation type="journal article" date="2019" name="Commun. Biol.">
        <title>The bagworm genome reveals a unique fibroin gene that provides high tensile strength.</title>
        <authorList>
            <person name="Kono N."/>
            <person name="Nakamura H."/>
            <person name="Ohtoshi R."/>
            <person name="Tomita M."/>
            <person name="Numata K."/>
            <person name="Arakawa K."/>
        </authorList>
    </citation>
    <scope>NUCLEOTIDE SEQUENCE [LARGE SCALE GENOMIC DNA]</scope>
</reference>
<gene>
    <name evidence="1" type="ORF">EVAR_32750_1</name>
</gene>
<comment type="caution">
    <text evidence="1">The sequence shown here is derived from an EMBL/GenBank/DDBJ whole genome shotgun (WGS) entry which is preliminary data.</text>
</comment>
<dbReference type="AlphaFoldDB" id="A0A4C1XNL1"/>
<proteinExistence type="predicted"/>
<dbReference type="Proteomes" id="UP000299102">
    <property type="component" value="Unassembled WGS sequence"/>
</dbReference>
<organism evidence="1 2">
    <name type="scientific">Eumeta variegata</name>
    <name type="common">Bagworm moth</name>
    <name type="synonym">Eumeta japonica</name>
    <dbReference type="NCBI Taxonomy" id="151549"/>
    <lineage>
        <taxon>Eukaryota</taxon>
        <taxon>Metazoa</taxon>
        <taxon>Ecdysozoa</taxon>
        <taxon>Arthropoda</taxon>
        <taxon>Hexapoda</taxon>
        <taxon>Insecta</taxon>
        <taxon>Pterygota</taxon>
        <taxon>Neoptera</taxon>
        <taxon>Endopterygota</taxon>
        <taxon>Lepidoptera</taxon>
        <taxon>Glossata</taxon>
        <taxon>Ditrysia</taxon>
        <taxon>Tineoidea</taxon>
        <taxon>Psychidae</taxon>
        <taxon>Oiketicinae</taxon>
        <taxon>Eumeta</taxon>
    </lineage>
</organism>
<name>A0A4C1XNL1_EUMVA</name>
<dbReference type="OrthoDB" id="414730at2759"/>